<dbReference type="InterPro" id="IPR012337">
    <property type="entry name" value="RNaseH-like_sf"/>
</dbReference>
<evidence type="ECO:0000313" key="19">
    <source>
        <dbReference type="EMBL" id="EFA75789.1"/>
    </source>
</evidence>
<sequence length="1798" mass="207425">MDINNNNNNNHGGEPHYVPGTPFRGINLLNSLQSVRDMPEFPAVPLALPTSTNANLPGVAITVENADFEIFHLVDNSIEPLINFINSDEKYRAMAAKYANMKNVPVKTAILYTCNKLVMMDTNTAFNQIMSTKVGKASIDSLPKFDFESSTADIESHLLLIESTIPLPNARAKVFFNTLNEKSRALTRNFHVAANASWNEYKSMMVKLFSREFPPEHYVGILAKLKFLPNRDDIVSFNLTFTKVVNKTRNIVNSQTAAAMYANALRNVRNLESIKNLPDLESRMLETAELVVKYGINGRRICTLQNIVDDEEKVGSKNHKGGFVEKRPHDFKKNLHKNKNNHHGAKPACYVCGKVGHLAKDCYFKNKNKDATVNFINSTPAIQAVINDQKTVAVVDTGADISVISKDMAKRLNVSIQKCNPIKINNVSNSILCNEFTNIKFYITTDNNKRLECNEKFYVINTHIDYIILGVNWQASACITLSANPEGVIISVKVNNDIHKLINLNKNSLNKNLIKIKLNELKNERKVQDKNINFLKNKINKINVKNRDQFNELDRLLKKQNLIQSEIKKIIDDVNKDNRVKNKNNTDFTPHYAWVNINEIYDDISKDVDTDNDKKMNESVTDNIDIENETKVVETLKRLFPNVFIPFDGLPPSRGKQFDMTIKLKTEEIPKSKLYPVPIAHLEELKKQINDRLNKGWIKRSRSPFGSPILFVSKPDGGWRLCVDYRELNKITVRDDYPLPRINELLNNTRLAYWLSKLDLLDGYHQIRINEGEQYKTAFKTTFGTFEYTVTPFGLAGAGANFQRLMDHIFQLEILNMKICVYLDDILIMTNSDSLDDHINDLIEIFKILQKHDFKVKLSKCKFARREIEFLGHVVGRGVIKPLHNKIESILNWKKPENKNEMRSFIGLVGYYRRFISNVSSIEIPLLNMIKDKSEFVWTEEATNAFNQIKKLVEDVKYLVAPNYTIPFHLECDASKYGIGHALYQINKLDNITRDFISFGSRKLTISEINYTVLEKELLSIIHALKVNYYHLIGHEVIINTDHKNIKFLREQYAIGINSRINRWLQFIELFNPTLQYIKGETNVIADGLSRYTFDINNIKISYDNDLLENIKDSYKLEIKMIENDEIKLQSIYKSDKVTTLNDVKYFEGKIIIPMVKPLIDQILHLYHNSSTSAHINAFSMLEQISKKFIWDSMKSDIYKFYKRCDVCNKGSDYGDKRRGFLQPLPIMNDRFLALSCDFITNLNEVEDSNGRKFNQIWVIVDRFSKYTTLIPTHSTYTSLELARLFKSEFIKIHGVPLYISSDRDSKLTSKTWKEFAKLLNIKLNFTTADHQQANGQAEIVIRAIKNTLRKLLIEDKENDLNRNWYQHVDTIQFGLNNTKSTSTNYTPFLIAYGRNPSTVADLAIPLNREPSDTVNDNEIESLLNYTSTIIINVRNNLIKIRNKMLSNYNKNKKYNDFKIGDKVYVKEKRPSKKWNKLEAVYAGPYEIIDIDKQNLNITIRDYISGVSRIRTTSKTLHVKYFKHAPKDDVNEREYIPVEKLDSFLNNDELISDVKMSDISNEDEITDETMDQDDVVNHQDEINQDEDDISDLEDLNDLMTDISSIDSSLEPKGHFSDLQLSRILNPEKNTYHKVREILNNNKSSPNTFINLLRTLEEKESVIDYPHNKVTEESNLLINSIMKFAISPELFEMIQKRSFKIVSKRRLTSNTDYLVKISNTVGWVSRQILAKHASKQINDFNKKIDNLNPVANINSLLFRENNILNALETVTNPHHRNKLMSKYHKIKSNTAVFFLNTSF</sequence>
<protein>
    <recommendedName>
        <fullName evidence="21">Reverse transcriptase</fullName>
    </recommendedName>
</protein>
<dbReference type="Gene3D" id="3.10.10.10">
    <property type="entry name" value="HIV Type 1 Reverse Transcriptase, subunit A, domain 1"/>
    <property type="match status" value="1"/>
</dbReference>
<keyword evidence="5" id="KW-0064">Aspartyl protease</keyword>
<keyword evidence="3" id="KW-0548">Nucleotidyltransferase</keyword>
<proteinExistence type="predicted"/>
<dbReference type="CDD" id="cd00303">
    <property type="entry name" value="retropepsin_like"/>
    <property type="match status" value="1"/>
</dbReference>
<dbReference type="InterPro" id="IPR041577">
    <property type="entry name" value="RT_RNaseH_2"/>
</dbReference>
<dbReference type="GO" id="GO:0006508">
    <property type="term" value="P:proteolysis"/>
    <property type="evidence" value="ECO:0007669"/>
    <property type="project" value="UniProtKB-KW"/>
</dbReference>
<dbReference type="GeneID" id="31366313"/>
<dbReference type="GO" id="GO:0015074">
    <property type="term" value="P:DNA integration"/>
    <property type="evidence" value="ECO:0007669"/>
    <property type="project" value="UniProtKB-KW"/>
</dbReference>
<evidence type="ECO:0000256" key="3">
    <source>
        <dbReference type="ARBA" id="ARBA00022695"/>
    </source>
</evidence>
<evidence type="ECO:0000256" key="8">
    <source>
        <dbReference type="ARBA" id="ARBA00022842"/>
    </source>
</evidence>
<dbReference type="InParanoid" id="D3BS52"/>
<keyword evidence="9" id="KW-0694">RNA-binding</keyword>
<dbReference type="Pfam" id="PF00078">
    <property type="entry name" value="RVT_1"/>
    <property type="match status" value="1"/>
</dbReference>
<dbReference type="GO" id="GO:0003964">
    <property type="term" value="F:RNA-directed DNA polymerase activity"/>
    <property type="evidence" value="ECO:0007669"/>
    <property type="project" value="UniProtKB-KW"/>
</dbReference>
<evidence type="ECO:0008006" key="21">
    <source>
        <dbReference type="Google" id="ProtNLM"/>
    </source>
</evidence>
<keyword evidence="14" id="KW-0479">Metal-binding</keyword>
<feature type="domain" description="Integrase catalytic" evidence="18">
    <location>
        <begin position="1222"/>
        <end position="1396"/>
    </location>
</feature>
<keyword evidence="10" id="KW-0229">DNA integration</keyword>
<keyword evidence="14" id="KW-0862">Zinc</keyword>
<dbReference type="InterPro" id="IPR001969">
    <property type="entry name" value="Aspartic_peptidase_AS"/>
</dbReference>
<keyword evidence="2" id="KW-0808">Transferase</keyword>
<dbReference type="InterPro" id="IPR021109">
    <property type="entry name" value="Peptidase_aspartic_dom_sf"/>
</dbReference>
<keyword evidence="20" id="KW-1185">Reference proteome</keyword>
<dbReference type="GO" id="GO:0003723">
    <property type="term" value="F:RNA binding"/>
    <property type="evidence" value="ECO:0007669"/>
    <property type="project" value="UniProtKB-KW"/>
</dbReference>
<dbReference type="PROSITE" id="PS50158">
    <property type="entry name" value="ZF_CCHC"/>
    <property type="match status" value="1"/>
</dbReference>
<dbReference type="InterPro" id="IPR036397">
    <property type="entry name" value="RNaseH_sf"/>
</dbReference>
<dbReference type="GO" id="GO:0004519">
    <property type="term" value="F:endonuclease activity"/>
    <property type="evidence" value="ECO:0007669"/>
    <property type="project" value="UniProtKB-KW"/>
</dbReference>
<evidence type="ECO:0000256" key="6">
    <source>
        <dbReference type="ARBA" id="ARBA00022759"/>
    </source>
</evidence>
<dbReference type="Gene3D" id="2.40.70.10">
    <property type="entry name" value="Acid Proteases"/>
    <property type="match status" value="1"/>
</dbReference>
<dbReference type="PANTHER" id="PTHR37984:SF5">
    <property type="entry name" value="PROTEIN NYNRIN-LIKE"/>
    <property type="match status" value="1"/>
</dbReference>
<dbReference type="PROSITE" id="PS50878">
    <property type="entry name" value="RT_POL"/>
    <property type="match status" value="1"/>
</dbReference>
<evidence type="ECO:0000256" key="9">
    <source>
        <dbReference type="ARBA" id="ARBA00022884"/>
    </source>
</evidence>
<dbReference type="InterPro" id="IPR000477">
    <property type="entry name" value="RT_dom"/>
</dbReference>
<dbReference type="InterPro" id="IPR050951">
    <property type="entry name" value="Retrovirus_Pol_polyprotein"/>
</dbReference>
<name>D3BS52_HETP5</name>
<evidence type="ECO:0000259" key="16">
    <source>
        <dbReference type="PROSITE" id="PS50175"/>
    </source>
</evidence>
<evidence type="ECO:0000259" key="15">
    <source>
        <dbReference type="PROSITE" id="PS50158"/>
    </source>
</evidence>
<reference evidence="19 20" key="1">
    <citation type="journal article" date="2011" name="Genome Res.">
        <title>Phylogeny-wide analysis of social amoeba genomes highlights ancient origins for complex intercellular communication.</title>
        <authorList>
            <person name="Heidel A.J."/>
            <person name="Lawal H.M."/>
            <person name="Felder M."/>
            <person name="Schilde C."/>
            <person name="Helps N.R."/>
            <person name="Tunggal B."/>
            <person name="Rivero F."/>
            <person name="John U."/>
            <person name="Schleicher M."/>
            <person name="Eichinger L."/>
            <person name="Platzer M."/>
            <person name="Noegel A.A."/>
            <person name="Schaap P."/>
            <person name="Gloeckner G."/>
        </authorList>
    </citation>
    <scope>NUCLEOTIDE SEQUENCE [LARGE SCALE GENOMIC DNA]</scope>
    <source>
        <strain evidence="20">ATCC 26659 / Pp 5 / PN500</strain>
    </source>
</reference>
<dbReference type="SUPFAM" id="SSF53098">
    <property type="entry name" value="Ribonuclease H-like"/>
    <property type="match status" value="1"/>
</dbReference>
<dbReference type="InterPro" id="IPR041588">
    <property type="entry name" value="Integrase_H2C2"/>
</dbReference>
<dbReference type="PROSITE" id="PS50175">
    <property type="entry name" value="ASP_PROT_RETROV"/>
    <property type="match status" value="1"/>
</dbReference>
<dbReference type="GO" id="GO:0008270">
    <property type="term" value="F:zinc ion binding"/>
    <property type="evidence" value="ECO:0007669"/>
    <property type="project" value="UniProtKB-KW"/>
</dbReference>
<dbReference type="SUPFAM" id="SSF57756">
    <property type="entry name" value="Retrovirus zinc finger-like domains"/>
    <property type="match status" value="1"/>
</dbReference>
<keyword evidence="13" id="KW-0511">Multifunctional enzyme</keyword>
<feature type="domain" description="Peptidase A2" evidence="16">
    <location>
        <begin position="391"/>
        <end position="473"/>
    </location>
</feature>
<feature type="domain" description="Reverse transcriptase" evidence="17">
    <location>
        <begin position="693"/>
        <end position="875"/>
    </location>
</feature>
<organism evidence="19 20">
    <name type="scientific">Heterostelium pallidum (strain ATCC 26659 / Pp 5 / PN500)</name>
    <name type="common">Cellular slime mold</name>
    <name type="synonym">Polysphondylium pallidum</name>
    <dbReference type="NCBI Taxonomy" id="670386"/>
    <lineage>
        <taxon>Eukaryota</taxon>
        <taxon>Amoebozoa</taxon>
        <taxon>Evosea</taxon>
        <taxon>Eumycetozoa</taxon>
        <taxon>Dictyostelia</taxon>
        <taxon>Acytosteliales</taxon>
        <taxon>Acytosteliaceae</taxon>
        <taxon>Heterostelium</taxon>
    </lineage>
</organism>
<dbReference type="PROSITE" id="PS50994">
    <property type="entry name" value="INTEGRASE"/>
    <property type="match status" value="1"/>
</dbReference>
<keyword evidence="7" id="KW-0378">Hydrolase</keyword>
<evidence type="ECO:0000256" key="4">
    <source>
        <dbReference type="ARBA" id="ARBA00022722"/>
    </source>
</evidence>
<evidence type="ECO:0000256" key="11">
    <source>
        <dbReference type="ARBA" id="ARBA00022918"/>
    </source>
</evidence>
<dbReference type="RefSeq" id="XP_020427923.1">
    <property type="nucleotide sequence ID" value="XM_020581607.1"/>
</dbReference>
<dbReference type="SMART" id="SM00343">
    <property type="entry name" value="ZnF_C2HC"/>
    <property type="match status" value="1"/>
</dbReference>
<evidence type="ECO:0000259" key="18">
    <source>
        <dbReference type="PROSITE" id="PS50994"/>
    </source>
</evidence>
<dbReference type="PANTHER" id="PTHR37984">
    <property type="entry name" value="PROTEIN CBG26694"/>
    <property type="match status" value="1"/>
</dbReference>
<evidence type="ECO:0000256" key="2">
    <source>
        <dbReference type="ARBA" id="ARBA00022679"/>
    </source>
</evidence>
<accession>D3BS52</accession>
<dbReference type="Pfam" id="PF13975">
    <property type="entry name" value="gag-asp_proteas"/>
    <property type="match status" value="1"/>
</dbReference>
<evidence type="ECO:0000256" key="12">
    <source>
        <dbReference type="ARBA" id="ARBA00023125"/>
    </source>
</evidence>
<feature type="domain" description="CCHC-type" evidence="15">
    <location>
        <begin position="349"/>
        <end position="362"/>
    </location>
</feature>
<keyword evidence="12" id="KW-0238">DNA-binding</keyword>
<keyword evidence="1" id="KW-0645">Protease</keyword>
<dbReference type="Gene3D" id="3.30.420.10">
    <property type="entry name" value="Ribonuclease H-like superfamily/Ribonuclease H"/>
    <property type="match status" value="1"/>
</dbReference>
<dbReference type="InterPro" id="IPR036875">
    <property type="entry name" value="Znf_CCHC_sf"/>
</dbReference>
<evidence type="ECO:0000313" key="20">
    <source>
        <dbReference type="Proteomes" id="UP000001396"/>
    </source>
</evidence>
<dbReference type="FunFam" id="3.30.70.270:FF:000020">
    <property type="entry name" value="Transposon Tf2-6 polyprotein-like Protein"/>
    <property type="match status" value="1"/>
</dbReference>
<comment type="caution">
    <text evidence="19">The sequence shown here is derived from an EMBL/GenBank/DDBJ whole genome shotgun (WGS) entry which is preliminary data.</text>
</comment>
<dbReference type="Proteomes" id="UP000001396">
    <property type="component" value="Unassembled WGS sequence"/>
</dbReference>
<evidence type="ECO:0000256" key="14">
    <source>
        <dbReference type="PROSITE-ProRule" id="PRU00047"/>
    </source>
</evidence>
<dbReference type="CDD" id="cd09274">
    <property type="entry name" value="RNase_HI_RT_Ty3"/>
    <property type="match status" value="1"/>
</dbReference>
<dbReference type="STRING" id="670386.D3BS52"/>
<dbReference type="Pfam" id="PF17921">
    <property type="entry name" value="Integrase_H2C2"/>
    <property type="match status" value="1"/>
</dbReference>
<dbReference type="Gene3D" id="1.10.340.70">
    <property type="match status" value="1"/>
</dbReference>
<keyword evidence="14" id="KW-0863">Zinc-finger</keyword>
<evidence type="ECO:0000256" key="13">
    <source>
        <dbReference type="ARBA" id="ARBA00023268"/>
    </source>
</evidence>
<dbReference type="Pfam" id="PF17919">
    <property type="entry name" value="RT_RNaseH_2"/>
    <property type="match status" value="1"/>
</dbReference>
<dbReference type="SUPFAM" id="SSF56672">
    <property type="entry name" value="DNA/RNA polymerases"/>
    <property type="match status" value="1"/>
</dbReference>
<evidence type="ECO:0000256" key="10">
    <source>
        <dbReference type="ARBA" id="ARBA00022908"/>
    </source>
</evidence>
<evidence type="ECO:0000256" key="1">
    <source>
        <dbReference type="ARBA" id="ARBA00022670"/>
    </source>
</evidence>
<evidence type="ECO:0000259" key="17">
    <source>
        <dbReference type="PROSITE" id="PS50878"/>
    </source>
</evidence>
<keyword evidence="8" id="KW-0460">Magnesium</keyword>
<dbReference type="InterPro" id="IPR001995">
    <property type="entry name" value="Peptidase_A2_cat"/>
</dbReference>
<dbReference type="Gene3D" id="3.30.70.270">
    <property type="match status" value="2"/>
</dbReference>
<dbReference type="InterPro" id="IPR043502">
    <property type="entry name" value="DNA/RNA_pol_sf"/>
</dbReference>
<dbReference type="GO" id="GO:0004190">
    <property type="term" value="F:aspartic-type endopeptidase activity"/>
    <property type="evidence" value="ECO:0007669"/>
    <property type="project" value="UniProtKB-KW"/>
</dbReference>
<keyword evidence="4" id="KW-0540">Nuclease</keyword>
<dbReference type="GO" id="GO:0003677">
    <property type="term" value="F:DNA binding"/>
    <property type="evidence" value="ECO:0007669"/>
    <property type="project" value="UniProtKB-KW"/>
</dbReference>
<dbReference type="SUPFAM" id="SSF50630">
    <property type="entry name" value="Acid proteases"/>
    <property type="match status" value="1"/>
</dbReference>
<keyword evidence="11" id="KW-0695">RNA-directed DNA polymerase</keyword>
<keyword evidence="6" id="KW-0255">Endonuclease</keyword>
<dbReference type="InterPro" id="IPR043128">
    <property type="entry name" value="Rev_trsase/Diguanyl_cyclase"/>
</dbReference>
<dbReference type="InterPro" id="IPR001584">
    <property type="entry name" value="Integrase_cat-core"/>
</dbReference>
<dbReference type="InterPro" id="IPR001878">
    <property type="entry name" value="Znf_CCHC"/>
</dbReference>
<dbReference type="EMBL" id="ADBJ01000051">
    <property type="protein sequence ID" value="EFA75789.1"/>
    <property type="molecule type" value="Genomic_DNA"/>
</dbReference>
<dbReference type="Pfam" id="PF00098">
    <property type="entry name" value="zf-CCHC"/>
    <property type="match status" value="1"/>
</dbReference>
<dbReference type="PROSITE" id="PS00141">
    <property type="entry name" value="ASP_PROTEASE"/>
    <property type="match status" value="1"/>
</dbReference>
<evidence type="ECO:0000256" key="7">
    <source>
        <dbReference type="ARBA" id="ARBA00022801"/>
    </source>
</evidence>
<dbReference type="CDD" id="cd01647">
    <property type="entry name" value="RT_LTR"/>
    <property type="match status" value="1"/>
</dbReference>
<gene>
    <name evidence="19" type="ORF">PPL_10844</name>
</gene>
<evidence type="ECO:0000256" key="5">
    <source>
        <dbReference type="ARBA" id="ARBA00022750"/>
    </source>
</evidence>